<accession>A0A191WIV3</accession>
<name>A0A191WIV3_9MICO</name>
<keyword evidence="4" id="KW-0548">Nucleotidyltransferase</keyword>
<keyword evidence="2" id="KW-1277">Toxin-antitoxin system</keyword>
<gene>
    <name evidence="11" type="ORF">ATC03_16675</name>
</gene>
<keyword evidence="3" id="KW-0808">Transferase</keyword>
<dbReference type="Gene3D" id="3.30.460.10">
    <property type="entry name" value="Beta Polymerase, domain 2"/>
    <property type="match status" value="1"/>
</dbReference>
<proteinExistence type="inferred from homology"/>
<keyword evidence="6" id="KW-0547">Nucleotide-binding</keyword>
<dbReference type="SUPFAM" id="SSF81301">
    <property type="entry name" value="Nucleotidyltransferase"/>
    <property type="match status" value="1"/>
</dbReference>
<evidence type="ECO:0000313" key="12">
    <source>
        <dbReference type="Proteomes" id="UP000078437"/>
    </source>
</evidence>
<comment type="cofactor">
    <cofactor evidence="1">
        <name>Mg(2+)</name>
        <dbReference type="ChEBI" id="CHEBI:18420"/>
    </cofactor>
</comment>
<evidence type="ECO:0000256" key="8">
    <source>
        <dbReference type="ARBA" id="ARBA00022842"/>
    </source>
</evidence>
<evidence type="ECO:0000256" key="2">
    <source>
        <dbReference type="ARBA" id="ARBA00022649"/>
    </source>
</evidence>
<evidence type="ECO:0000256" key="6">
    <source>
        <dbReference type="ARBA" id="ARBA00022741"/>
    </source>
</evidence>
<dbReference type="AlphaFoldDB" id="A0A191WIV3"/>
<dbReference type="PANTHER" id="PTHR33571">
    <property type="entry name" value="SSL8005 PROTEIN"/>
    <property type="match status" value="1"/>
</dbReference>
<evidence type="ECO:0000313" key="11">
    <source>
        <dbReference type="EMBL" id="ANJ28103.1"/>
    </source>
</evidence>
<comment type="similarity">
    <text evidence="9">Belongs to the MntA antitoxin family.</text>
</comment>
<keyword evidence="8" id="KW-0460">Magnesium</keyword>
<reference evidence="11 12" key="1">
    <citation type="journal article" date="2016" name="Int. J. Syst. Evol. Microbiol.">
        <title>Agromyces aureus sp. nov., isolated from the rhizosphere of Salix caprea L. grown in a heavy-metal-contaminated soil.</title>
        <authorList>
            <person name="Corretto E."/>
            <person name="Antonielli L."/>
            <person name="Sessitsch A."/>
            <person name="Compant S."/>
            <person name="Gorfer M."/>
            <person name="Kuffner M."/>
            <person name="Brader G."/>
        </authorList>
    </citation>
    <scope>NUCLEOTIDE SEQUENCE [LARGE SCALE GENOMIC DNA]</scope>
    <source>
        <strain evidence="11 12">AR33</strain>
    </source>
</reference>
<evidence type="ECO:0000256" key="4">
    <source>
        <dbReference type="ARBA" id="ARBA00022695"/>
    </source>
</evidence>
<evidence type="ECO:0000259" key="10">
    <source>
        <dbReference type="Pfam" id="PF01909"/>
    </source>
</evidence>
<dbReference type="PANTHER" id="PTHR33571:SF12">
    <property type="entry name" value="BSL3053 PROTEIN"/>
    <property type="match status" value="1"/>
</dbReference>
<dbReference type="EMBL" id="CP013979">
    <property type="protein sequence ID" value="ANJ28103.1"/>
    <property type="molecule type" value="Genomic_DNA"/>
</dbReference>
<evidence type="ECO:0000256" key="7">
    <source>
        <dbReference type="ARBA" id="ARBA00022840"/>
    </source>
</evidence>
<dbReference type="RefSeq" id="WP_067879564.1">
    <property type="nucleotide sequence ID" value="NZ_CP013979.1"/>
</dbReference>
<dbReference type="InterPro" id="IPR043519">
    <property type="entry name" value="NT_sf"/>
</dbReference>
<dbReference type="GO" id="GO:0005524">
    <property type="term" value="F:ATP binding"/>
    <property type="evidence" value="ECO:0007669"/>
    <property type="project" value="UniProtKB-KW"/>
</dbReference>
<sequence>MADPSQLNRAPGAPSLAQVRSVRAELLRAAALHGLGNIRVFGSVARDDADAGSDVDLLVHPGENTSLFDLAGFMIAAEELLGTTVDVVSDRGRSEVLDRILAEAIPL</sequence>
<evidence type="ECO:0000256" key="3">
    <source>
        <dbReference type="ARBA" id="ARBA00022679"/>
    </source>
</evidence>
<dbReference type="CDD" id="cd05403">
    <property type="entry name" value="NT_KNTase_like"/>
    <property type="match status" value="1"/>
</dbReference>
<evidence type="ECO:0000256" key="5">
    <source>
        <dbReference type="ARBA" id="ARBA00022723"/>
    </source>
</evidence>
<feature type="domain" description="Polymerase nucleotidyl transferase" evidence="10">
    <location>
        <begin position="35"/>
        <end position="88"/>
    </location>
</feature>
<dbReference type="OrthoDB" id="9803128at2"/>
<organism evidence="11 12">
    <name type="scientific">Agromyces aureus</name>
    <dbReference type="NCBI Taxonomy" id="453304"/>
    <lineage>
        <taxon>Bacteria</taxon>
        <taxon>Bacillati</taxon>
        <taxon>Actinomycetota</taxon>
        <taxon>Actinomycetes</taxon>
        <taxon>Micrococcales</taxon>
        <taxon>Microbacteriaceae</taxon>
        <taxon>Agromyces</taxon>
    </lineage>
</organism>
<keyword evidence="5" id="KW-0479">Metal-binding</keyword>
<reference evidence="12" key="2">
    <citation type="submission" date="2016-01" db="EMBL/GenBank/DDBJ databases">
        <title>Complete genome sequence of Agromyces aureus AR33T and comparison with related organisms.</title>
        <authorList>
            <person name="Corretto E."/>
            <person name="Antonielli L."/>
            <person name="Sessitsch A."/>
            <person name="Brader G."/>
        </authorList>
    </citation>
    <scope>NUCLEOTIDE SEQUENCE [LARGE SCALE GENOMIC DNA]</scope>
    <source>
        <strain evidence="12">AR33</strain>
    </source>
</reference>
<dbReference type="Pfam" id="PF01909">
    <property type="entry name" value="NTP_transf_2"/>
    <property type="match status" value="1"/>
</dbReference>
<dbReference type="GO" id="GO:0016779">
    <property type="term" value="F:nucleotidyltransferase activity"/>
    <property type="evidence" value="ECO:0007669"/>
    <property type="project" value="UniProtKB-KW"/>
</dbReference>
<keyword evidence="12" id="KW-1185">Reference proteome</keyword>
<dbReference type="InterPro" id="IPR052038">
    <property type="entry name" value="Type-VII_TA_antitoxin"/>
</dbReference>
<dbReference type="InterPro" id="IPR002934">
    <property type="entry name" value="Polymerase_NTP_transf_dom"/>
</dbReference>
<dbReference type="GO" id="GO:0046872">
    <property type="term" value="F:metal ion binding"/>
    <property type="evidence" value="ECO:0007669"/>
    <property type="project" value="UniProtKB-KW"/>
</dbReference>
<dbReference type="Proteomes" id="UP000078437">
    <property type="component" value="Chromosome"/>
</dbReference>
<dbReference type="KEGG" id="agy:ATC03_16675"/>
<keyword evidence="7" id="KW-0067">ATP-binding</keyword>
<evidence type="ECO:0000256" key="9">
    <source>
        <dbReference type="ARBA" id="ARBA00038276"/>
    </source>
</evidence>
<evidence type="ECO:0000256" key="1">
    <source>
        <dbReference type="ARBA" id="ARBA00001946"/>
    </source>
</evidence>
<protein>
    <recommendedName>
        <fullName evidence="10">Polymerase nucleotidyl transferase domain-containing protein</fullName>
    </recommendedName>
</protein>